<organism evidence="3 4">
    <name type="scientific">Microlunatus phosphovorus (strain ATCC 700054 / DSM 10555 / JCM 9379 / NBRC 101784 / NCIMB 13414 / VKM Ac-1990 / NM-1)</name>
    <dbReference type="NCBI Taxonomy" id="1032480"/>
    <lineage>
        <taxon>Bacteria</taxon>
        <taxon>Bacillati</taxon>
        <taxon>Actinomycetota</taxon>
        <taxon>Actinomycetes</taxon>
        <taxon>Propionibacteriales</taxon>
        <taxon>Propionibacteriaceae</taxon>
        <taxon>Microlunatus</taxon>
    </lineage>
</organism>
<dbReference type="PRINTS" id="PR00111">
    <property type="entry name" value="ABHYDROLASE"/>
</dbReference>
<feature type="transmembrane region" description="Helical" evidence="1">
    <location>
        <begin position="21"/>
        <end position="39"/>
    </location>
</feature>
<accession>F5XR07</accession>
<dbReference type="InterPro" id="IPR029058">
    <property type="entry name" value="AB_hydrolase_fold"/>
</dbReference>
<dbReference type="AlphaFoldDB" id="F5XR07"/>
<dbReference type="Pfam" id="PF00561">
    <property type="entry name" value="Abhydrolase_1"/>
    <property type="match status" value="1"/>
</dbReference>
<dbReference type="InterPro" id="IPR050471">
    <property type="entry name" value="AB_hydrolase"/>
</dbReference>
<dbReference type="PANTHER" id="PTHR43433:SF5">
    <property type="entry name" value="AB HYDROLASE-1 DOMAIN-CONTAINING PROTEIN"/>
    <property type="match status" value="1"/>
</dbReference>
<dbReference type="Gene3D" id="3.40.50.1820">
    <property type="entry name" value="alpha/beta hydrolase"/>
    <property type="match status" value="1"/>
</dbReference>
<dbReference type="Proteomes" id="UP000007947">
    <property type="component" value="Chromosome"/>
</dbReference>
<keyword evidence="1" id="KW-1133">Transmembrane helix</keyword>
<evidence type="ECO:0000313" key="3">
    <source>
        <dbReference type="EMBL" id="BAK37029.1"/>
    </source>
</evidence>
<protein>
    <recommendedName>
        <fullName evidence="2">AB hydrolase-1 domain-containing protein</fullName>
    </recommendedName>
</protein>
<dbReference type="KEGG" id="mph:MLP_40150"/>
<evidence type="ECO:0000313" key="4">
    <source>
        <dbReference type="Proteomes" id="UP000007947"/>
    </source>
</evidence>
<dbReference type="HOGENOM" id="CLU_020336_9_0_11"/>
<proteinExistence type="predicted"/>
<keyword evidence="1" id="KW-0812">Transmembrane</keyword>
<name>F5XR07_MICPN</name>
<dbReference type="InterPro" id="IPR000073">
    <property type="entry name" value="AB_hydrolase_1"/>
</dbReference>
<reference evidence="3 4" key="1">
    <citation type="submission" date="2011-05" db="EMBL/GenBank/DDBJ databases">
        <title>Whole genome sequence of Microlunatus phosphovorus NM-1.</title>
        <authorList>
            <person name="Hosoyama A."/>
            <person name="Sasaki K."/>
            <person name="Harada T."/>
            <person name="Igarashi R."/>
            <person name="Kawakoshi A."/>
            <person name="Sasagawa M."/>
            <person name="Fukada J."/>
            <person name="Nakamura S."/>
            <person name="Katano Y."/>
            <person name="Hanada S."/>
            <person name="Kamagata Y."/>
            <person name="Nakamura N."/>
            <person name="Yamazaki S."/>
            <person name="Fujita N."/>
        </authorList>
    </citation>
    <scope>NUCLEOTIDE SEQUENCE [LARGE SCALE GENOMIC DNA]</scope>
    <source>
        <strain evidence="4">ATCC 700054 / DSM 10555 / JCM 9379 / NBRC 101784 / NCIMB 13414 / VKM Ac-1990 / NM-1</strain>
    </source>
</reference>
<dbReference type="SUPFAM" id="SSF53474">
    <property type="entry name" value="alpha/beta-Hydrolases"/>
    <property type="match status" value="1"/>
</dbReference>
<evidence type="ECO:0000259" key="2">
    <source>
        <dbReference type="Pfam" id="PF00561"/>
    </source>
</evidence>
<gene>
    <name evidence="3" type="ordered locus">MLP_40150</name>
</gene>
<feature type="domain" description="AB hydrolase-1" evidence="2">
    <location>
        <begin position="75"/>
        <end position="177"/>
    </location>
</feature>
<keyword evidence="1" id="KW-0472">Membrane</keyword>
<dbReference type="STRING" id="1032480.MLP_40150"/>
<dbReference type="GO" id="GO:0003824">
    <property type="term" value="F:catalytic activity"/>
    <property type="evidence" value="ECO:0007669"/>
    <property type="project" value="UniProtKB-ARBA"/>
</dbReference>
<dbReference type="PANTHER" id="PTHR43433">
    <property type="entry name" value="HYDROLASE, ALPHA/BETA FOLD FAMILY PROTEIN"/>
    <property type="match status" value="1"/>
</dbReference>
<sequence length="334" mass="35245">MLVVWMFRRIGRQVASRGARWLLYPITMVLAVAAIGGGYETVREALDARAYPPPGELVDIGGHRLHLSCVGAGSPTVILEPGLGASSADMSWIAPVVARDTRVCVYDRAGRGWSDPVDEPQDADHIAADLHTLLTEAHVDGPYVLAGHSFGGLYVRDFAAQFPDQVAGLVLLDSTASRVRPSAVNAQAPTVGRVLTVVPAVAHLGVGRIIASSDYESLPPDIQAEARANASTSRQLASTLQEYREGATSVQQASALTDLGDKPLIVLTAGTGHNPTWQSAQDRLATLSTNALHRTAADTTHVSMLQDQADSAAASQAVRDVVASVRSGKPLPTR</sequence>
<dbReference type="eggNOG" id="COG0596">
    <property type="taxonomic scope" value="Bacteria"/>
</dbReference>
<dbReference type="EMBL" id="AP012204">
    <property type="protein sequence ID" value="BAK37029.1"/>
    <property type="molecule type" value="Genomic_DNA"/>
</dbReference>
<evidence type="ECO:0000256" key="1">
    <source>
        <dbReference type="SAM" id="Phobius"/>
    </source>
</evidence>
<keyword evidence="4" id="KW-1185">Reference proteome</keyword>